<dbReference type="STRING" id="596151.DesfrDRAFT_2172"/>
<dbReference type="InterPro" id="IPR013527">
    <property type="entry name" value="YicC-like_N"/>
</dbReference>
<organism evidence="8 9">
    <name type="scientific">Solidesulfovibrio fructosivorans JJ]</name>
    <dbReference type="NCBI Taxonomy" id="596151"/>
    <lineage>
        <taxon>Bacteria</taxon>
        <taxon>Pseudomonadati</taxon>
        <taxon>Thermodesulfobacteriota</taxon>
        <taxon>Desulfovibrionia</taxon>
        <taxon>Desulfovibrionales</taxon>
        <taxon>Desulfovibrionaceae</taxon>
        <taxon>Solidesulfovibrio</taxon>
    </lineage>
</organism>
<proteinExistence type="inferred from homology"/>
<evidence type="ECO:0000256" key="2">
    <source>
        <dbReference type="ARBA" id="ARBA00022722"/>
    </source>
</evidence>
<dbReference type="InterPro" id="IPR013551">
    <property type="entry name" value="YicC-like_C"/>
</dbReference>
<dbReference type="RefSeq" id="WP_005993773.1">
    <property type="nucleotide sequence ID" value="NZ_AECZ01000013.1"/>
</dbReference>
<keyword evidence="2" id="KW-0540">Nuclease</keyword>
<comment type="cofactor">
    <cofactor evidence="1">
        <name>a divalent metal cation</name>
        <dbReference type="ChEBI" id="CHEBI:60240"/>
    </cofactor>
</comment>
<evidence type="ECO:0000256" key="5">
    <source>
        <dbReference type="ARBA" id="ARBA00035648"/>
    </source>
</evidence>
<sequence length="293" mass="33084">MPNSMTGYGKSRLESDAFTQVWEVRAVNSRFLDLKWRLPLFLRPSEPALEKVVREAVARGRLEIHLEFTPKRADMWKARLDTGLAGAMLDELAAFAKEREVPFAPDINRLLSLSHLWQEEAVEPDPNLFVTLADGLRQALADFNEARAREGAALAEDLLARFATLKSWRDAIDALTPTVKAEKLDQLVERITTVLEKAGVEPTQDRLLQETAILADKLDVSEEMTRLAGHLERLEGLVRDGGEIGKKLDFLIQEAFREINTCGNKAQNLDISRLVVDFKAELEKVREQVQNLE</sequence>
<evidence type="ECO:0000256" key="3">
    <source>
        <dbReference type="ARBA" id="ARBA00022759"/>
    </source>
</evidence>
<feature type="domain" description="Endoribonuclease YicC-like C-terminal" evidence="7">
    <location>
        <begin position="173"/>
        <end position="293"/>
    </location>
</feature>
<comment type="caution">
    <text evidence="8">The sequence shown here is derived from an EMBL/GenBank/DDBJ whole genome shotgun (WGS) entry which is preliminary data.</text>
</comment>
<evidence type="ECO:0008006" key="10">
    <source>
        <dbReference type="Google" id="ProtNLM"/>
    </source>
</evidence>
<dbReference type="Proteomes" id="UP000006250">
    <property type="component" value="Unassembled WGS sequence"/>
</dbReference>
<dbReference type="NCBIfam" id="TIGR00255">
    <property type="entry name" value="YicC/YloC family endoribonuclease"/>
    <property type="match status" value="1"/>
</dbReference>
<feature type="domain" description="Endoribonuclease YicC-like N-terminal" evidence="6">
    <location>
        <begin position="3"/>
        <end position="155"/>
    </location>
</feature>
<comment type="similarity">
    <text evidence="5">Belongs to the YicC/YloC family.</text>
</comment>
<keyword evidence="9" id="KW-1185">Reference proteome</keyword>
<evidence type="ECO:0000256" key="1">
    <source>
        <dbReference type="ARBA" id="ARBA00001968"/>
    </source>
</evidence>
<evidence type="ECO:0000259" key="6">
    <source>
        <dbReference type="Pfam" id="PF03755"/>
    </source>
</evidence>
<dbReference type="AlphaFoldDB" id="E1JX48"/>
<evidence type="ECO:0000313" key="8">
    <source>
        <dbReference type="EMBL" id="EFL51013.1"/>
    </source>
</evidence>
<evidence type="ECO:0000259" key="7">
    <source>
        <dbReference type="Pfam" id="PF08340"/>
    </source>
</evidence>
<dbReference type="GO" id="GO:0004521">
    <property type="term" value="F:RNA endonuclease activity"/>
    <property type="evidence" value="ECO:0007669"/>
    <property type="project" value="InterPro"/>
</dbReference>
<dbReference type="GO" id="GO:0016787">
    <property type="term" value="F:hydrolase activity"/>
    <property type="evidence" value="ECO:0007669"/>
    <property type="project" value="UniProtKB-KW"/>
</dbReference>
<keyword evidence="3" id="KW-0255">Endonuclease</keyword>
<accession>E1JX48</accession>
<evidence type="ECO:0000256" key="4">
    <source>
        <dbReference type="ARBA" id="ARBA00022801"/>
    </source>
</evidence>
<name>E1JX48_SOLFR</name>
<protein>
    <recommendedName>
        <fullName evidence="10">YicC domain protein</fullName>
    </recommendedName>
</protein>
<dbReference type="InterPro" id="IPR005229">
    <property type="entry name" value="YicC/YloC-like"/>
</dbReference>
<dbReference type="Pfam" id="PF03755">
    <property type="entry name" value="YicC-like_N"/>
    <property type="match status" value="1"/>
</dbReference>
<dbReference type="EMBL" id="AECZ01000013">
    <property type="protein sequence ID" value="EFL51013.1"/>
    <property type="molecule type" value="Genomic_DNA"/>
</dbReference>
<dbReference type="eggNOG" id="COG1561">
    <property type="taxonomic scope" value="Bacteria"/>
</dbReference>
<keyword evidence="4" id="KW-0378">Hydrolase</keyword>
<dbReference type="PANTHER" id="PTHR30636">
    <property type="entry name" value="UPF0701 PROTEIN YICC"/>
    <property type="match status" value="1"/>
</dbReference>
<dbReference type="PANTHER" id="PTHR30636:SF3">
    <property type="entry name" value="UPF0701 PROTEIN YICC"/>
    <property type="match status" value="1"/>
</dbReference>
<gene>
    <name evidence="8" type="ORF">DesfrDRAFT_2172</name>
</gene>
<reference evidence="8 9" key="1">
    <citation type="submission" date="2010-08" db="EMBL/GenBank/DDBJ databases">
        <title>The draft genome of Desulfovibrio fructosovorans JJ.</title>
        <authorList>
            <consortium name="US DOE Joint Genome Institute (JGI-PGF)"/>
            <person name="Lucas S."/>
            <person name="Copeland A."/>
            <person name="Lapidus A."/>
            <person name="Cheng J.-F."/>
            <person name="Bruce D."/>
            <person name="Goodwin L."/>
            <person name="Pitluck S."/>
            <person name="Land M.L."/>
            <person name="Hauser L."/>
            <person name="Chang Y.-J."/>
            <person name="Jeffries C."/>
            <person name="Wall J.D."/>
            <person name="Stahl D.A."/>
            <person name="Arkin A.P."/>
            <person name="Dehal P."/>
            <person name="Stolyar S.M."/>
            <person name="Hazen T.C."/>
            <person name="Woyke T.J."/>
        </authorList>
    </citation>
    <scope>NUCLEOTIDE SEQUENCE [LARGE SCALE GENOMIC DNA]</scope>
    <source>
        <strain evidence="8 9">JJ</strain>
    </source>
</reference>
<dbReference type="OrthoDB" id="9771229at2"/>
<evidence type="ECO:0000313" key="9">
    <source>
        <dbReference type="Proteomes" id="UP000006250"/>
    </source>
</evidence>
<dbReference type="Pfam" id="PF08340">
    <property type="entry name" value="YicC-like_C"/>
    <property type="match status" value="1"/>
</dbReference>